<organism evidence="3 4">
    <name type="scientific">Trichobilharzia regenti</name>
    <name type="common">Nasal bird schistosome</name>
    <dbReference type="NCBI Taxonomy" id="157069"/>
    <lineage>
        <taxon>Eukaryota</taxon>
        <taxon>Metazoa</taxon>
        <taxon>Spiralia</taxon>
        <taxon>Lophotrochozoa</taxon>
        <taxon>Platyhelminthes</taxon>
        <taxon>Trematoda</taxon>
        <taxon>Digenea</taxon>
        <taxon>Strigeidida</taxon>
        <taxon>Schistosomatoidea</taxon>
        <taxon>Schistosomatidae</taxon>
        <taxon>Trichobilharzia</taxon>
    </lineage>
</organism>
<name>A0AA85JS59_TRIRE</name>
<reference evidence="4" key="2">
    <citation type="submission" date="2023-11" db="UniProtKB">
        <authorList>
            <consortium name="WormBaseParasite"/>
        </authorList>
    </citation>
    <scope>IDENTIFICATION</scope>
</reference>
<evidence type="ECO:0000256" key="2">
    <source>
        <dbReference type="SAM" id="SignalP"/>
    </source>
</evidence>
<dbReference type="WBParaSite" id="TREG1_38900.1">
    <property type="protein sequence ID" value="TREG1_38900.1"/>
    <property type="gene ID" value="TREG1_38900"/>
</dbReference>
<evidence type="ECO:0000313" key="3">
    <source>
        <dbReference type="Proteomes" id="UP000050795"/>
    </source>
</evidence>
<feature type="chain" id="PRO_5041655108" evidence="2">
    <location>
        <begin position="20"/>
        <end position="198"/>
    </location>
</feature>
<proteinExistence type="predicted"/>
<sequence>MRLSVLLLLSLVFYGYVLTEPLPVNLDVQEPPVTQEVNETHSKIVGNSVTVAPSHIITIPSDDDDADSSNQDDPENSDRDKDNADNIKTPNTTDIIFGSDLNATNVNAMGELLHGRYDDDDDDLSSTPTPRSSSSWLSSQTTQVSSTPTPRSSPSWLSSQTTQVSSTSPTQSPSLPSLRKTSWLSKPPSQSLSSLLSS</sequence>
<feature type="compositionally biased region" description="Low complexity" evidence="1">
    <location>
        <begin position="125"/>
        <end position="198"/>
    </location>
</feature>
<dbReference type="AlphaFoldDB" id="A0AA85JS59"/>
<feature type="compositionally biased region" description="Basic and acidic residues" evidence="1">
    <location>
        <begin position="76"/>
        <end position="85"/>
    </location>
</feature>
<keyword evidence="2" id="KW-0732">Signal</keyword>
<feature type="signal peptide" evidence="2">
    <location>
        <begin position="1"/>
        <end position="19"/>
    </location>
</feature>
<protein>
    <submittedName>
        <fullName evidence="4">Uncharacterized protein</fullName>
    </submittedName>
</protein>
<keyword evidence="3" id="KW-1185">Reference proteome</keyword>
<reference evidence="3" key="1">
    <citation type="submission" date="2022-06" db="EMBL/GenBank/DDBJ databases">
        <authorList>
            <person name="Berger JAMES D."/>
            <person name="Berger JAMES D."/>
        </authorList>
    </citation>
    <scope>NUCLEOTIDE SEQUENCE [LARGE SCALE GENOMIC DNA]</scope>
</reference>
<evidence type="ECO:0000256" key="1">
    <source>
        <dbReference type="SAM" id="MobiDB-lite"/>
    </source>
</evidence>
<feature type="region of interest" description="Disordered" evidence="1">
    <location>
        <begin position="117"/>
        <end position="198"/>
    </location>
</feature>
<evidence type="ECO:0000313" key="4">
    <source>
        <dbReference type="WBParaSite" id="TREG1_38900.1"/>
    </source>
</evidence>
<accession>A0AA85JS59</accession>
<feature type="compositionally biased region" description="Acidic residues" evidence="1">
    <location>
        <begin position="61"/>
        <end position="75"/>
    </location>
</feature>
<feature type="region of interest" description="Disordered" evidence="1">
    <location>
        <begin position="57"/>
        <end position="97"/>
    </location>
</feature>
<dbReference type="Proteomes" id="UP000050795">
    <property type="component" value="Unassembled WGS sequence"/>
</dbReference>